<dbReference type="Gene3D" id="1.10.260.40">
    <property type="entry name" value="lambda repressor-like DNA-binding domains"/>
    <property type="match status" value="1"/>
</dbReference>
<comment type="caution">
    <text evidence="2">The sequence shown here is derived from an EMBL/GenBank/DDBJ whole genome shotgun (WGS) entry which is preliminary data.</text>
</comment>
<dbReference type="CDD" id="cd00093">
    <property type="entry name" value="HTH_XRE"/>
    <property type="match status" value="1"/>
</dbReference>
<accession>A0A558A9H9</accession>
<dbReference type="SUPFAM" id="SSF47413">
    <property type="entry name" value="lambda repressor-like DNA-binding domains"/>
    <property type="match status" value="1"/>
</dbReference>
<dbReference type="OrthoDB" id="9876061at2"/>
<reference evidence="2 3" key="1">
    <citation type="submission" date="2019-07" db="EMBL/GenBank/DDBJ databases">
        <title>New species of Amycolatopsis and Streptomyces.</title>
        <authorList>
            <person name="Duangmal K."/>
            <person name="Teo W.F.A."/>
            <person name="Lipun K."/>
        </authorList>
    </citation>
    <scope>NUCLEOTIDE SEQUENCE [LARGE SCALE GENOMIC DNA]</scope>
    <source>
        <strain evidence="2 3">JCM 30562</strain>
    </source>
</reference>
<dbReference type="EMBL" id="VJZA01000031">
    <property type="protein sequence ID" value="TVT20911.1"/>
    <property type="molecule type" value="Genomic_DNA"/>
</dbReference>
<sequence length="134" mass="14359">MLQQHPAHRLRAGAVLQRARVVHCRGLDHATPELHRNATACRVRALLAVRGLTAAQLAGATGRREATVQGWLHGRAVPSDEHTLRTLAALFGVGLPALLDSGEPCPVQYVRAACAALRIPANALLDRLRTPVAH</sequence>
<dbReference type="AlphaFoldDB" id="A0A558A9H9"/>
<dbReference type="GO" id="GO:0003677">
    <property type="term" value="F:DNA binding"/>
    <property type="evidence" value="ECO:0007669"/>
    <property type="project" value="InterPro"/>
</dbReference>
<protein>
    <submittedName>
        <fullName evidence="2">Helix-turn-helix transcriptional regulator</fullName>
    </submittedName>
</protein>
<evidence type="ECO:0000259" key="1">
    <source>
        <dbReference type="PROSITE" id="PS50943"/>
    </source>
</evidence>
<evidence type="ECO:0000313" key="2">
    <source>
        <dbReference type="EMBL" id="TVT20911.1"/>
    </source>
</evidence>
<dbReference type="InterPro" id="IPR010982">
    <property type="entry name" value="Lambda_DNA-bd_dom_sf"/>
</dbReference>
<dbReference type="Proteomes" id="UP000318578">
    <property type="component" value="Unassembled WGS sequence"/>
</dbReference>
<evidence type="ECO:0000313" key="3">
    <source>
        <dbReference type="Proteomes" id="UP000318578"/>
    </source>
</evidence>
<keyword evidence="3" id="KW-1185">Reference proteome</keyword>
<dbReference type="PROSITE" id="PS50943">
    <property type="entry name" value="HTH_CROC1"/>
    <property type="match status" value="1"/>
</dbReference>
<dbReference type="SMART" id="SM00530">
    <property type="entry name" value="HTH_XRE"/>
    <property type="match status" value="1"/>
</dbReference>
<name>A0A558A9H9_9PSEU</name>
<dbReference type="InterPro" id="IPR001387">
    <property type="entry name" value="Cro/C1-type_HTH"/>
</dbReference>
<organism evidence="2 3">
    <name type="scientific">Amycolatopsis acidiphila</name>
    <dbReference type="NCBI Taxonomy" id="715473"/>
    <lineage>
        <taxon>Bacteria</taxon>
        <taxon>Bacillati</taxon>
        <taxon>Actinomycetota</taxon>
        <taxon>Actinomycetes</taxon>
        <taxon>Pseudonocardiales</taxon>
        <taxon>Pseudonocardiaceae</taxon>
        <taxon>Amycolatopsis</taxon>
    </lineage>
</organism>
<feature type="domain" description="HTH cro/C1-type" evidence="1">
    <location>
        <begin position="43"/>
        <end position="99"/>
    </location>
</feature>
<dbReference type="RefSeq" id="WP_144640392.1">
    <property type="nucleotide sequence ID" value="NZ_BNAX01000004.1"/>
</dbReference>
<proteinExistence type="predicted"/>
<gene>
    <name evidence="2" type="ORF">FNH06_18865</name>
</gene>